<organism evidence="1 2">
    <name type="scientific">Desulfurococcus amylolyticus (strain DSM 18924 / JCM 16383 / VKM B-2413 / 1221n)</name>
    <name type="common">Desulfurococcus kamchatkensis</name>
    <dbReference type="NCBI Taxonomy" id="490899"/>
    <lineage>
        <taxon>Archaea</taxon>
        <taxon>Thermoproteota</taxon>
        <taxon>Thermoprotei</taxon>
        <taxon>Desulfurococcales</taxon>
        <taxon>Desulfurococcaceae</taxon>
        <taxon>Desulfurococcus</taxon>
    </lineage>
</organism>
<reference evidence="1 2" key="1">
    <citation type="journal article" date="2009" name="J. Bacteriol.">
        <title>Complete genome sequence of the anaerobic, protein-degrading hyperthermophilic crenarchaeon Desulfurococcus kamchatkensis.</title>
        <authorList>
            <person name="Ravin N.V."/>
            <person name="Mardanov A.V."/>
            <person name="Beletsky A.V."/>
            <person name="Kublanov I.V."/>
            <person name="Kolganova T.V."/>
            <person name="Lebedinsky A.V."/>
            <person name="Chernyh N.A."/>
            <person name="Bonch-Osmolovskaya E.A."/>
            <person name="Skryabin K.G."/>
        </authorList>
    </citation>
    <scope>NUCLEOTIDE SEQUENCE [LARGE SCALE GENOMIC DNA]</scope>
    <source>
        <strain evidence="2">DSM 18924 / JCM 16383 / VKM B-2413 / 1221n</strain>
    </source>
</reference>
<dbReference type="STRING" id="490899.DKAM_1251"/>
<proteinExistence type="predicted"/>
<name>B8D646_DESA1</name>
<dbReference type="GeneID" id="7171319"/>
<dbReference type="EMBL" id="CP001140">
    <property type="protein sequence ID" value="ACL11577.1"/>
    <property type="molecule type" value="Genomic_DNA"/>
</dbReference>
<dbReference type="AlphaFoldDB" id="B8D646"/>
<dbReference type="eggNOG" id="arCOG08879">
    <property type="taxonomic scope" value="Archaea"/>
</dbReference>
<evidence type="ECO:0000313" key="2">
    <source>
        <dbReference type="Proteomes" id="UP000006903"/>
    </source>
</evidence>
<dbReference type="KEGG" id="dka:DKAM_1251"/>
<protein>
    <submittedName>
        <fullName evidence="1">Uncharacterized protein</fullName>
    </submittedName>
</protein>
<dbReference type="HOGENOM" id="CLU_133598_0_0_2"/>
<dbReference type="Proteomes" id="UP000006903">
    <property type="component" value="Chromosome"/>
</dbReference>
<sequence length="170" mass="19285">MSNNILDVSRLLGNTYRIRFLGRDIYVEISICSKTCDSLDEEIASLNPADNSVLAIIPRSMVSNVSQIIQGAIHLIIYEDRLTRFRNKGLLLMMLSTGYNQISEMLLEARKMFSKDNEYYLVKVYRDSTETRSPSSRSITGNCRPVEEPKCGEDCLRLLVKNLSVLLGLL</sequence>
<gene>
    <name evidence="1" type="ordered locus">DKAM_1251</name>
</gene>
<accession>B8D646</accession>
<evidence type="ECO:0000313" key="1">
    <source>
        <dbReference type="EMBL" id="ACL11577.1"/>
    </source>
</evidence>
<dbReference type="RefSeq" id="WP_012608918.1">
    <property type="nucleotide sequence ID" value="NC_011766.1"/>
</dbReference>